<dbReference type="Pfam" id="PF23187">
    <property type="entry name" value="UBX7_N"/>
    <property type="match status" value="1"/>
</dbReference>
<dbReference type="STRING" id="1392247.A0A3N4L2H2"/>
<evidence type="ECO:0000313" key="4">
    <source>
        <dbReference type="Proteomes" id="UP000277580"/>
    </source>
</evidence>
<dbReference type="GO" id="GO:0005783">
    <property type="term" value="C:endoplasmic reticulum"/>
    <property type="evidence" value="ECO:0007669"/>
    <property type="project" value="TreeGrafter"/>
</dbReference>
<reference evidence="3 4" key="1">
    <citation type="journal article" date="2018" name="Nat. Ecol. Evol.">
        <title>Pezizomycetes genomes reveal the molecular basis of ectomycorrhizal truffle lifestyle.</title>
        <authorList>
            <person name="Murat C."/>
            <person name="Payen T."/>
            <person name="Noel B."/>
            <person name="Kuo A."/>
            <person name="Morin E."/>
            <person name="Chen J."/>
            <person name="Kohler A."/>
            <person name="Krizsan K."/>
            <person name="Balestrini R."/>
            <person name="Da Silva C."/>
            <person name="Montanini B."/>
            <person name="Hainaut M."/>
            <person name="Levati E."/>
            <person name="Barry K.W."/>
            <person name="Belfiori B."/>
            <person name="Cichocki N."/>
            <person name="Clum A."/>
            <person name="Dockter R.B."/>
            <person name="Fauchery L."/>
            <person name="Guy J."/>
            <person name="Iotti M."/>
            <person name="Le Tacon F."/>
            <person name="Lindquist E.A."/>
            <person name="Lipzen A."/>
            <person name="Malagnac F."/>
            <person name="Mello A."/>
            <person name="Molinier V."/>
            <person name="Miyauchi S."/>
            <person name="Poulain J."/>
            <person name="Riccioni C."/>
            <person name="Rubini A."/>
            <person name="Sitrit Y."/>
            <person name="Splivallo R."/>
            <person name="Traeger S."/>
            <person name="Wang M."/>
            <person name="Zifcakova L."/>
            <person name="Wipf D."/>
            <person name="Zambonelli A."/>
            <person name="Paolocci F."/>
            <person name="Nowrousian M."/>
            <person name="Ottonello S."/>
            <person name="Baldrian P."/>
            <person name="Spatafora J.W."/>
            <person name="Henrissat B."/>
            <person name="Nagy L.G."/>
            <person name="Aury J.M."/>
            <person name="Wincker P."/>
            <person name="Grigoriev I.V."/>
            <person name="Bonfante P."/>
            <person name="Martin F.M."/>
        </authorList>
    </citation>
    <scope>NUCLEOTIDE SEQUENCE [LARGE SCALE GENOMIC DNA]</scope>
    <source>
        <strain evidence="3 4">CCBAS932</strain>
    </source>
</reference>
<dbReference type="GO" id="GO:0036503">
    <property type="term" value="P:ERAD pathway"/>
    <property type="evidence" value="ECO:0007669"/>
    <property type="project" value="TreeGrafter"/>
</dbReference>
<feature type="region of interest" description="Disordered" evidence="1">
    <location>
        <begin position="147"/>
        <end position="178"/>
    </location>
</feature>
<dbReference type="Proteomes" id="UP000277580">
    <property type="component" value="Unassembled WGS sequence"/>
</dbReference>
<dbReference type="AlphaFoldDB" id="A0A3N4L2H2"/>
<dbReference type="SUPFAM" id="SSF54236">
    <property type="entry name" value="Ubiquitin-like"/>
    <property type="match status" value="1"/>
</dbReference>
<name>A0A3N4L2H2_9PEZI</name>
<dbReference type="EMBL" id="ML119112">
    <property type="protein sequence ID" value="RPB15702.1"/>
    <property type="molecule type" value="Genomic_DNA"/>
</dbReference>
<evidence type="ECO:0000256" key="1">
    <source>
        <dbReference type="SAM" id="MobiDB-lite"/>
    </source>
</evidence>
<proteinExistence type="predicted"/>
<protein>
    <recommendedName>
        <fullName evidence="2">UBX domain-containing protein</fullName>
    </recommendedName>
</protein>
<dbReference type="SMART" id="SM00166">
    <property type="entry name" value="UBX"/>
    <property type="match status" value="1"/>
</dbReference>
<feature type="domain" description="UBX" evidence="2">
    <location>
        <begin position="235"/>
        <end position="313"/>
    </location>
</feature>
<organism evidence="3 4">
    <name type="scientific">Morchella conica CCBAS932</name>
    <dbReference type="NCBI Taxonomy" id="1392247"/>
    <lineage>
        <taxon>Eukaryota</taxon>
        <taxon>Fungi</taxon>
        <taxon>Dikarya</taxon>
        <taxon>Ascomycota</taxon>
        <taxon>Pezizomycotina</taxon>
        <taxon>Pezizomycetes</taxon>
        <taxon>Pezizales</taxon>
        <taxon>Morchellaceae</taxon>
        <taxon>Morchella</taxon>
    </lineage>
</organism>
<dbReference type="FunCoup" id="A0A3N4L2H2">
    <property type="interactions" value="115"/>
</dbReference>
<feature type="region of interest" description="Disordered" evidence="1">
    <location>
        <begin position="212"/>
        <end position="235"/>
    </location>
</feature>
<accession>A0A3N4L2H2</accession>
<gene>
    <name evidence="3" type="ORF">P167DRAFT_571348</name>
</gene>
<dbReference type="CDD" id="cd01767">
    <property type="entry name" value="UBX"/>
    <property type="match status" value="1"/>
</dbReference>
<feature type="compositionally biased region" description="Basic and acidic residues" evidence="1">
    <location>
        <begin position="155"/>
        <end position="178"/>
    </location>
</feature>
<dbReference type="OrthoDB" id="2445133at2759"/>
<dbReference type="PANTHER" id="PTHR46424">
    <property type="entry name" value="UBX DOMAIN-CONTAINING PROTEIN 4"/>
    <property type="match status" value="1"/>
</dbReference>
<dbReference type="InParanoid" id="A0A3N4L2H2"/>
<dbReference type="Pfam" id="PF00789">
    <property type="entry name" value="UBX"/>
    <property type="match status" value="1"/>
</dbReference>
<dbReference type="InterPro" id="IPR029071">
    <property type="entry name" value="Ubiquitin-like_domsf"/>
</dbReference>
<dbReference type="Gene3D" id="3.10.20.90">
    <property type="entry name" value="Phosphatidylinositol 3-kinase Catalytic Subunit, Chain A, domain 1"/>
    <property type="match status" value="1"/>
</dbReference>
<dbReference type="PROSITE" id="PS50033">
    <property type="entry name" value="UBX"/>
    <property type="match status" value="1"/>
</dbReference>
<sequence>MTIQLSRLFRFSPVSKTITAAAEQDKSLVFFVTDEGELSNKWENDYLKNHEACMFRILRLLEKSSIIIRLEEESPEAAVLCAFCPEEKAPYISIVKNGEVLANIPHTISTQSQFTAAIRAAFPSATPPVNPNTPAALFAERKARLDAQQGARNAQEQKERLERLARDKARREAETPARKKYLAEQKKLREDEIAEKRRILMLVENDKIERREREKRKVHGPAPAPVREKEGKKPVASGETLMTFRLLNGTMLKNTFPSESKLADVRKWLDKNRGDPQVPYNFQQIAPLMLLSASDEDLSLAELGFSHGTTLVLTNKTQGGMPINVGEWNPEWAE</sequence>
<keyword evidence="4" id="KW-1185">Reference proteome</keyword>
<dbReference type="InterPro" id="IPR001012">
    <property type="entry name" value="UBX_dom"/>
</dbReference>
<evidence type="ECO:0000259" key="2">
    <source>
        <dbReference type="PROSITE" id="PS50033"/>
    </source>
</evidence>
<evidence type="ECO:0000313" key="3">
    <source>
        <dbReference type="EMBL" id="RPB15702.1"/>
    </source>
</evidence>
<dbReference type="PANTHER" id="PTHR46424:SF1">
    <property type="entry name" value="UBX DOMAIN-CONTAINING PROTEIN 4"/>
    <property type="match status" value="1"/>
</dbReference>